<protein>
    <submittedName>
        <fullName evidence="9">Uncharacterized protein</fullName>
    </submittedName>
</protein>
<organism evidence="9 10">
    <name type="scientific">Ignelater luminosus</name>
    <name type="common">Cucubano</name>
    <name type="synonym">Pyrophorus luminosus</name>
    <dbReference type="NCBI Taxonomy" id="2038154"/>
    <lineage>
        <taxon>Eukaryota</taxon>
        <taxon>Metazoa</taxon>
        <taxon>Ecdysozoa</taxon>
        <taxon>Arthropoda</taxon>
        <taxon>Hexapoda</taxon>
        <taxon>Insecta</taxon>
        <taxon>Pterygota</taxon>
        <taxon>Neoptera</taxon>
        <taxon>Endopterygota</taxon>
        <taxon>Coleoptera</taxon>
        <taxon>Polyphaga</taxon>
        <taxon>Elateriformia</taxon>
        <taxon>Elateroidea</taxon>
        <taxon>Elateridae</taxon>
        <taxon>Agrypninae</taxon>
        <taxon>Pyrophorini</taxon>
        <taxon>Ignelater</taxon>
    </lineage>
</organism>
<dbReference type="GO" id="GO:0005886">
    <property type="term" value="C:plasma membrane"/>
    <property type="evidence" value="ECO:0007669"/>
    <property type="project" value="TreeGrafter"/>
</dbReference>
<dbReference type="Pfam" id="PF02949">
    <property type="entry name" value="7tm_6"/>
    <property type="match status" value="1"/>
</dbReference>
<evidence type="ECO:0000256" key="1">
    <source>
        <dbReference type="ARBA" id="ARBA00004141"/>
    </source>
</evidence>
<evidence type="ECO:0000256" key="2">
    <source>
        <dbReference type="ARBA" id="ARBA00022606"/>
    </source>
</evidence>
<reference evidence="9" key="1">
    <citation type="submission" date="2019-08" db="EMBL/GenBank/DDBJ databases">
        <title>The genome of the North American firefly Photinus pyralis.</title>
        <authorList>
            <consortium name="Photinus pyralis genome working group"/>
            <person name="Fallon T.R."/>
            <person name="Sander Lower S.E."/>
            <person name="Weng J.-K."/>
        </authorList>
    </citation>
    <scope>NUCLEOTIDE SEQUENCE</scope>
    <source>
        <strain evidence="9">TRF0915ILg1</strain>
        <tissue evidence="9">Whole body</tissue>
    </source>
</reference>
<name>A0A8K0CUT7_IGNLU</name>
<comment type="caution">
    <text evidence="9">The sequence shown here is derived from an EMBL/GenBank/DDBJ whole genome shotgun (WGS) entry which is preliminary data.</text>
</comment>
<dbReference type="Proteomes" id="UP000801492">
    <property type="component" value="Unassembled WGS sequence"/>
</dbReference>
<evidence type="ECO:0000313" key="9">
    <source>
        <dbReference type="EMBL" id="KAF2891686.1"/>
    </source>
</evidence>
<evidence type="ECO:0000256" key="7">
    <source>
        <dbReference type="ARBA" id="ARBA00023170"/>
    </source>
</evidence>
<evidence type="ECO:0000313" key="10">
    <source>
        <dbReference type="Proteomes" id="UP000801492"/>
    </source>
</evidence>
<evidence type="ECO:0000256" key="4">
    <source>
        <dbReference type="ARBA" id="ARBA00022725"/>
    </source>
</evidence>
<feature type="non-terminal residue" evidence="9">
    <location>
        <position position="1"/>
    </location>
</feature>
<dbReference type="InterPro" id="IPR004117">
    <property type="entry name" value="7tm6_olfct_rcpt"/>
</dbReference>
<keyword evidence="3" id="KW-0812">Transmembrane</keyword>
<dbReference type="GO" id="GO:0005549">
    <property type="term" value="F:odorant binding"/>
    <property type="evidence" value="ECO:0007669"/>
    <property type="project" value="InterPro"/>
</dbReference>
<dbReference type="PANTHER" id="PTHR21137:SF44">
    <property type="entry name" value="ODORANT RECEPTOR 13A-RELATED"/>
    <property type="match status" value="1"/>
</dbReference>
<dbReference type="GO" id="GO:0004984">
    <property type="term" value="F:olfactory receptor activity"/>
    <property type="evidence" value="ECO:0007669"/>
    <property type="project" value="InterPro"/>
</dbReference>
<keyword evidence="6" id="KW-0472">Membrane</keyword>
<comment type="subcellular location">
    <subcellularLocation>
        <location evidence="1">Membrane</location>
        <topology evidence="1">Multi-pass membrane protein</topology>
    </subcellularLocation>
</comment>
<dbReference type="PANTHER" id="PTHR21137">
    <property type="entry name" value="ODORANT RECEPTOR"/>
    <property type="match status" value="1"/>
</dbReference>
<gene>
    <name evidence="9" type="ORF">ILUMI_14487</name>
</gene>
<proteinExistence type="predicted"/>
<keyword evidence="2" id="KW-0716">Sensory transduction</keyword>
<evidence type="ECO:0000256" key="8">
    <source>
        <dbReference type="ARBA" id="ARBA00023224"/>
    </source>
</evidence>
<dbReference type="GO" id="GO:0007165">
    <property type="term" value="P:signal transduction"/>
    <property type="evidence" value="ECO:0007669"/>
    <property type="project" value="UniProtKB-KW"/>
</dbReference>
<evidence type="ECO:0000256" key="3">
    <source>
        <dbReference type="ARBA" id="ARBA00022692"/>
    </source>
</evidence>
<keyword evidence="8" id="KW-0807">Transducer</keyword>
<dbReference type="AlphaFoldDB" id="A0A8K0CUT7"/>
<dbReference type="OrthoDB" id="6765072at2759"/>
<evidence type="ECO:0000256" key="5">
    <source>
        <dbReference type="ARBA" id="ARBA00022989"/>
    </source>
</evidence>
<evidence type="ECO:0000256" key="6">
    <source>
        <dbReference type="ARBA" id="ARBA00023136"/>
    </source>
</evidence>
<keyword evidence="10" id="KW-1185">Reference proteome</keyword>
<accession>A0A8K0CUT7</accession>
<keyword evidence="4" id="KW-0552">Olfaction</keyword>
<dbReference type="EMBL" id="VTPC01025521">
    <property type="protein sequence ID" value="KAF2891686.1"/>
    <property type="molecule type" value="Genomic_DNA"/>
</dbReference>
<sequence length="116" mass="12804">VTDTATLLRHFGESSSVILQVLLICYWGEQLYFESGMVGLAAYESNFLETKLSHQRSIAFIIRRSQNPAQLTAGKFTVIGIETFAWAKHAGLESAIVIVIIAKVTNSHLVEASHLQ</sequence>
<keyword evidence="5" id="KW-1133">Transmembrane helix</keyword>
<keyword evidence="7" id="KW-0675">Receptor</keyword>